<dbReference type="Proteomes" id="UP001596150">
    <property type="component" value="Unassembled WGS sequence"/>
</dbReference>
<dbReference type="InterPro" id="IPR017850">
    <property type="entry name" value="Alkaline_phosphatase_core_sf"/>
</dbReference>
<comment type="caution">
    <text evidence="3">The sequence shown here is derived from an EMBL/GenBank/DDBJ whole genome shotgun (WGS) entry which is preliminary data.</text>
</comment>
<evidence type="ECO:0000313" key="3">
    <source>
        <dbReference type="EMBL" id="MFC5518857.1"/>
    </source>
</evidence>
<dbReference type="RefSeq" id="WP_266346540.1">
    <property type="nucleotide sequence ID" value="NZ_JAPKNH010000022.1"/>
</dbReference>
<keyword evidence="4" id="KW-1185">Reference proteome</keyword>
<proteinExistence type="predicted"/>
<dbReference type="CDD" id="cd16142">
    <property type="entry name" value="ARS_like"/>
    <property type="match status" value="1"/>
</dbReference>
<dbReference type="InterPro" id="IPR000917">
    <property type="entry name" value="Sulfatase_N"/>
</dbReference>
<organism evidence="3 4">
    <name type="scientific">Kaistia terrae</name>
    <dbReference type="NCBI Taxonomy" id="537017"/>
    <lineage>
        <taxon>Bacteria</taxon>
        <taxon>Pseudomonadati</taxon>
        <taxon>Pseudomonadota</taxon>
        <taxon>Alphaproteobacteria</taxon>
        <taxon>Hyphomicrobiales</taxon>
        <taxon>Kaistiaceae</taxon>
        <taxon>Kaistia</taxon>
    </lineage>
</organism>
<feature type="domain" description="Sulfatase N-terminal" evidence="2">
    <location>
        <begin position="32"/>
        <end position="382"/>
    </location>
</feature>
<gene>
    <name evidence="3" type="ORF">ACFPP9_24040</name>
</gene>
<protein>
    <submittedName>
        <fullName evidence="3">Arylsulfatase</fullName>
    </submittedName>
</protein>
<evidence type="ECO:0000313" key="4">
    <source>
        <dbReference type="Proteomes" id="UP001596150"/>
    </source>
</evidence>
<dbReference type="EMBL" id="JBHSML010000027">
    <property type="protein sequence ID" value="MFC5518857.1"/>
    <property type="molecule type" value="Genomic_DNA"/>
</dbReference>
<dbReference type="Gene3D" id="3.30.1120.10">
    <property type="match status" value="1"/>
</dbReference>
<name>A0ABW0Q437_9HYPH</name>
<dbReference type="SUPFAM" id="SSF53649">
    <property type="entry name" value="Alkaline phosphatase-like"/>
    <property type="match status" value="1"/>
</dbReference>
<dbReference type="PANTHER" id="PTHR43751:SF2">
    <property type="entry name" value="SULFATASE N-TERMINAL DOMAIN-CONTAINING PROTEIN"/>
    <property type="match status" value="1"/>
</dbReference>
<accession>A0ABW0Q437</accession>
<dbReference type="Pfam" id="PF00884">
    <property type="entry name" value="Sulfatase"/>
    <property type="match status" value="1"/>
</dbReference>
<dbReference type="Gene3D" id="3.40.720.10">
    <property type="entry name" value="Alkaline Phosphatase, subunit A"/>
    <property type="match status" value="1"/>
</dbReference>
<dbReference type="InterPro" id="IPR052701">
    <property type="entry name" value="GAG_Ulvan_Degrading_Sulfatases"/>
</dbReference>
<dbReference type="PANTHER" id="PTHR43751">
    <property type="entry name" value="SULFATASE"/>
    <property type="match status" value="1"/>
</dbReference>
<keyword evidence="1" id="KW-0732">Signal</keyword>
<feature type="signal peptide" evidence="1">
    <location>
        <begin position="1"/>
        <end position="28"/>
    </location>
</feature>
<reference evidence="4" key="1">
    <citation type="journal article" date="2019" name="Int. J. Syst. Evol. Microbiol.">
        <title>The Global Catalogue of Microorganisms (GCM) 10K type strain sequencing project: providing services to taxonomists for standard genome sequencing and annotation.</title>
        <authorList>
            <consortium name="The Broad Institute Genomics Platform"/>
            <consortium name="The Broad Institute Genome Sequencing Center for Infectious Disease"/>
            <person name="Wu L."/>
            <person name="Ma J."/>
        </authorList>
    </citation>
    <scope>NUCLEOTIDE SEQUENCE [LARGE SCALE GENOMIC DNA]</scope>
    <source>
        <strain evidence="4">KACC 12633</strain>
    </source>
</reference>
<evidence type="ECO:0000256" key="1">
    <source>
        <dbReference type="SAM" id="SignalP"/>
    </source>
</evidence>
<evidence type="ECO:0000259" key="2">
    <source>
        <dbReference type="Pfam" id="PF00884"/>
    </source>
</evidence>
<feature type="chain" id="PRO_5047343194" evidence="1">
    <location>
        <begin position="29"/>
        <end position="546"/>
    </location>
</feature>
<sequence length="546" mass="60148">MRAISRSVMLCASALVSLATLSAAQAQSAPQPNILVIMGDDVGWSNLGAYNQGMMLNATPNLDRLATEGMRFTDYYTEASCTAGRANFITGELPIRTGLTTVGQAGSALGMPEAAPTIATALKSLGYTTGQFGKNHLGDRNQFLPTAHGFDEYFGYLYHLNAMEDPFWNTYPPEWKATIGPRNLIHSWATNVDDPTEQPRWGKIGKQRIVDEGPLPPGPMPGIKYDMTTFDEVISASTVAFMEKAKTDKKPFFVWMNPTRAHVNTYLSPKYQAMRNPETDFGLEEAALKQLDDNVGVVLDWVKNSGQEDNTIVLFTTDNGAEVYTWPDGGTTPFAGAKGMVTEGSFRAPAIIRWPGKIKPGSVSNGIISGLDWFPTLVAAAGNPDIKEQLLKGQPLGEKSYKVHLDGYDQTAMLRGEGPSKRREVWYFAQTKLGALRYDNYKYQFIDQPQGWIGSVNTPNMPILTNLRHDPFERMNWPNNGFAEGSVGYWDSFKHEMWRFQIPAQVIAEYAPSFVAFPPMQSGASFSIGDLKATIEKAIEASKAGQ</sequence>